<comment type="caution">
    <text evidence="8">The sequence shown here is derived from an EMBL/GenBank/DDBJ whole genome shotgun (WGS) entry which is preliminary data.</text>
</comment>
<dbReference type="Gene3D" id="2.30.30.910">
    <property type="match status" value="1"/>
</dbReference>
<evidence type="ECO:0000256" key="5">
    <source>
        <dbReference type="RuleBase" id="RU362076"/>
    </source>
</evidence>
<dbReference type="InterPro" id="IPR025963">
    <property type="entry name" value="FLgD_Tudor"/>
</dbReference>
<dbReference type="STRING" id="320778.ABT57_09985"/>
<sequence length="227" mass="23800">MSLAQFTALTADSPVSATAGQERSVTANPADRNSATSLQNEFITLMVAQVQNQDPLNPLDGTEYVSQLAQFSQVQSTENMAQVMQNSMVLLDNMQVLSTAGLVGQTVFVNTNEVELGSGPQHGKLELAHASNMVTLTITDEYGQETSLPLGAHGQGDVDFAIDPQALGLKPGKYTVSVNVDKGQGQPVMLMAGEVSQVRVPSNGGATLVNVAGVGSVPFYQISQFGA</sequence>
<evidence type="ECO:0000313" key="9">
    <source>
        <dbReference type="Proteomes" id="UP000035909"/>
    </source>
</evidence>
<name>A0A0J1HEB5_9GAMM</name>
<dbReference type="Proteomes" id="UP000035909">
    <property type="component" value="Unassembled WGS sequence"/>
</dbReference>
<dbReference type="GO" id="GO:0044781">
    <property type="term" value="P:bacterial-type flagellum organization"/>
    <property type="evidence" value="ECO:0007669"/>
    <property type="project" value="UniProtKB-UniRule"/>
</dbReference>
<evidence type="ECO:0000259" key="7">
    <source>
        <dbReference type="Pfam" id="PF13861"/>
    </source>
</evidence>
<keyword evidence="8" id="KW-0282">Flagellum</keyword>
<keyword evidence="8" id="KW-0969">Cilium</keyword>
<keyword evidence="3 5" id="KW-1005">Bacterial flagellum biogenesis</keyword>
<evidence type="ECO:0000256" key="1">
    <source>
        <dbReference type="ARBA" id="ARBA00010577"/>
    </source>
</evidence>
<organism evidence="8 9">
    <name type="scientific">Photobacterium ganghwense</name>
    <dbReference type="NCBI Taxonomy" id="320778"/>
    <lineage>
        <taxon>Bacteria</taxon>
        <taxon>Pseudomonadati</taxon>
        <taxon>Pseudomonadota</taxon>
        <taxon>Gammaproteobacteria</taxon>
        <taxon>Vibrionales</taxon>
        <taxon>Vibrionaceae</taxon>
        <taxon>Photobacterium</taxon>
    </lineage>
</organism>
<evidence type="ECO:0000259" key="6">
    <source>
        <dbReference type="Pfam" id="PF13860"/>
    </source>
</evidence>
<dbReference type="EMBL" id="LDOU01000007">
    <property type="protein sequence ID" value="KLV09985.1"/>
    <property type="molecule type" value="Genomic_DNA"/>
</dbReference>
<dbReference type="AlphaFoldDB" id="A0A0J1HEB5"/>
<accession>A0A0J1HEB5</accession>
<dbReference type="Pfam" id="PF13860">
    <property type="entry name" value="FlgD_ig"/>
    <property type="match status" value="1"/>
</dbReference>
<feature type="domain" description="FlgD Tudor-like" evidence="7">
    <location>
        <begin position="94"/>
        <end position="222"/>
    </location>
</feature>
<reference evidence="8 9" key="1">
    <citation type="submission" date="2015-05" db="EMBL/GenBank/DDBJ databases">
        <title>Photobacterium galathea sp. nov.</title>
        <authorList>
            <person name="Machado H."/>
            <person name="Gram L."/>
        </authorList>
    </citation>
    <scope>NUCLEOTIDE SEQUENCE [LARGE SCALE GENOMIC DNA]</scope>
    <source>
        <strain evidence="8 9">DSM 22954</strain>
    </source>
</reference>
<evidence type="ECO:0000256" key="3">
    <source>
        <dbReference type="ARBA" id="ARBA00022795"/>
    </source>
</evidence>
<evidence type="ECO:0000313" key="8">
    <source>
        <dbReference type="EMBL" id="KLV09985.1"/>
    </source>
</evidence>
<keyword evidence="8" id="KW-0966">Cell projection</keyword>
<protein>
    <recommendedName>
        <fullName evidence="2 5">Basal-body rod modification protein FlgD</fullName>
    </recommendedName>
</protein>
<evidence type="ECO:0000256" key="2">
    <source>
        <dbReference type="ARBA" id="ARBA00016013"/>
    </source>
</evidence>
<dbReference type="Pfam" id="PF03963">
    <property type="entry name" value="FlgD"/>
    <property type="match status" value="1"/>
</dbReference>
<dbReference type="Gene3D" id="2.60.40.4070">
    <property type="match status" value="1"/>
</dbReference>
<proteinExistence type="inferred from homology"/>
<feature type="domain" description="FlgD/Vpr Ig-like" evidence="6">
    <location>
        <begin position="117"/>
        <end position="183"/>
    </location>
</feature>
<dbReference type="PATRIC" id="fig|320778.3.peg.2178"/>
<gene>
    <name evidence="8" type="primary">flgD</name>
    <name evidence="8" type="ORF">ABT57_09985</name>
</gene>
<keyword evidence="9" id="KW-1185">Reference proteome</keyword>
<comment type="similarity">
    <text evidence="1 5">Belongs to the FlgD family.</text>
</comment>
<dbReference type="NCBIfam" id="NF007198">
    <property type="entry name" value="PRK09619.1"/>
    <property type="match status" value="1"/>
</dbReference>
<dbReference type="InterPro" id="IPR005648">
    <property type="entry name" value="FlgD"/>
</dbReference>
<dbReference type="OrthoDB" id="9785233at2"/>
<dbReference type="RefSeq" id="WP_047885073.1">
    <property type="nucleotide sequence ID" value="NZ_LDOU01000007.1"/>
</dbReference>
<evidence type="ECO:0000256" key="4">
    <source>
        <dbReference type="ARBA" id="ARBA00024746"/>
    </source>
</evidence>
<comment type="function">
    <text evidence="4 5">Required for flagellar hook formation. May act as a scaffolding protein.</text>
</comment>
<dbReference type="InterPro" id="IPR025965">
    <property type="entry name" value="FlgD/Vpr_Ig-like"/>
</dbReference>
<dbReference type="Pfam" id="PF13861">
    <property type="entry name" value="FLgD_tudor"/>
    <property type="match status" value="1"/>
</dbReference>